<dbReference type="GO" id="GO:0016787">
    <property type="term" value="F:hydrolase activity"/>
    <property type="evidence" value="ECO:0007669"/>
    <property type="project" value="UniProtKB-KW"/>
</dbReference>
<organism evidence="13 14">
    <name type="scientific">Ramazzottius varieornatus</name>
    <name type="common">Water bear</name>
    <name type="synonym">Tardigrade</name>
    <dbReference type="NCBI Taxonomy" id="947166"/>
    <lineage>
        <taxon>Eukaryota</taxon>
        <taxon>Metazoa</taxon>
        <taxon>Ecdysozoa</taxon>
        <taxon>Tardigrada</taxon>
        <taxon>Eutardigrada</taxon>
        <taxon>Parachela</taxon>
        <taxon>Hypsibioidea</taxon>
        <taxon>Ramazzottiidae</taxon>
        <taxon>Ramazzottius</taxon>
    </lineage>
</organism>
<keyword evidence="3" id="KW-0378">Hydrolase</keyword>
<gene>
    <name evidence="13" type="primary">RvY_07349</name>
    <name evidence="13" type="synonym">RvY_07349.1</name>
    <name evidence="13" type="ORF">RvY_07349-1</name>
</gene>
<feature type="compositionally biased region" description="Basic and acidic residues" evidence="8">
    <location>
        <begin position="723"/>
        <end position="735"/>
    </location>
</feature>
<evidence type="ECO:0000313" key="13">
    <source>
        <dbReference type="EMBL" id="GAU95793.1"/>
    </source>
</evidence>
<dbReference type="GO" id="GO:0003723">
    <property type="term" value="F:RNA binding"/>
    <property type="evidence" value="ECO:0007669"/>
    <property type="project" value="UniProtKB-UniRule"/>
</dbReference>
<comment type="caution">
    <text evidence="13">The sequence shown here is derived from an EMBL/GenBank/DDBJ whole genome shotgun (WGS) entry which is preliminary data.</text>
</comment>
<dbReference type="Pfam" id="PF00271">
    <property type="entry name" value="Helicase_C"/>
    <property type="match status" value="1"/>
</dbReference>
<keyword evidence="6" id="KW-0694">RNA-binding</keyword>
<dbReference type="Gene3D" id="3.40.50.300">
    <property type="entry name" value="P-loop containing nucleotide triphosphate hydrolases"/>
    <property type="match status" value="2"/>
</dbReference>
<accession>A0A1D1VAA5</accession>
<feature type="domain" description="Helicase ATP-binding" evidence="10">
    <location>
        <begin position="341"/>
        <end position="522"/>
    </location>
</feature>
<proteinExistence type="predicted"/>
<dbReference type="EMBL" id="BDGG01000003">
    <property type="protein sequence ID" value="GAU95793.1"/>
    <property type="molecule type" value="Genomic_DNA"/>
</dbReference>
<dbReference type="Pfam" id="PF00076">
    <property type="entry name" value="RRM_1"/>
    <property type="match status" value="1"/>
</dbReference>
<feature type="domain" description="DEAD-box RNA helicase Q" evidence="12">
    <location>
        <begin position="310"/>
        <end position="338"/>
    </location>
</feature>
<evidence type="ECO:0000256" key="8">
    <source>
        <dbReference type="SAM" id="MobiDB-lite"/>
    </source>
</evidence>
<evidence type="ECO:0000256" key="7">
    <source>
        <dbReference type="PROSITE-ProRule" id="PRU00552"/>
    </source>
</evidence>
<keyword evidence="2" id="KW-0547">Nucleotide-binding</keyword>
<dbReference type="SMART" id="SM00360">
    <property type="entry name" value="RRM"/>
    <property type="match status" value="1"/>
</dbReference>
<evidence type="ECO:0000259" key="12">
    <source>
        <dbReference type="PROSITE" id="PS51195"/>
    </source>
</evidence>
<feature type="short sequence motif" description="Q motif" evidence="7">
    <location>
        <begin position="310"/>
        <end position="338"/>
    </location>
</feature>
<feature type="compositionally biased region" description="Low complexity" evidence="8">
    <location>
        <begin position="156"/>
        <end position="165"/>
    </location>
</feature>
<evidence type="ECO:0000256" key="1">
    <source>
        <dbReference type="ARBA" id="ARBA00012552"/>
    </source>
</evidence>
<name>A0A1D1VAA5_RAMVA</name>
<feature type="compositionally biased region" description="Gly residues" evidence="8">
    <location>
        <begin position="797"/>
        <end position="827"/>
    </location>
</feature>
<dbReference type="PROSITE" id="PS51194">
    <property type="entry name" value="HELICASE_CTER"/>
    <property type="match status" value="1"/>
</dbReference>
<evidence type="ECO:0000256" key="3">
    <source>
        <dbReference type="ARBA" id="ARBA00022801"/>
    </source>
</evidence>
<dbReference type="PROSITE" id="PS51195">
    <property type="entry name" value="Q_MOTIF"/>
    <property type="match status" value="1"/>
</dbReference>
<feature type="compositionally biased region" description="Gly residues" evidence="8">
    <location>
        <begin position="175"/>
        <end position="192"/>
    </location>
</feature>
<feature type="compositionally biased region" description="Basic and acidic residues" evidence="8">
    <location>
        <begin position="240"/>
        <end position="250"/>
    </location>
</feature>
<feature type="compositionally biased region" description="Gly residues" evidence="8">
    <location>
        <begin position="142"/>
        <end position="155"/>
    </location>
</feature>
<feature type="domain" description="Helicase C-terminal" evidence="11">
    <location>
        <begin position="550"/>
        <end position="703"/>
    </location>
</feature>
<dbReference type="InterPro" id="IPR000504">
    <property type="entry name" value="RRM_dom"/>
</dbReference>
<dbReference type="InterPro" id="IPR001650">
    <property type="entry name" value="Helicase_C-like"/>
</dbReference>
<evidence type="ECO:0000256" key="2">
    <source>
        <dbReference type="ARBA" id="ARBA00022741"/>
    </source>
</evidence>
<evidence type="ECO:0000259" key="10">
    <source>
        <dbReference type="PROSITE" id="PS51192"/>
    </source>
</evidence>
<feature type="region of interest" description="Disordered" evidence="8">
    <location>
        <begin position="779"/>
        <end position="849"/>
    </location>
</feature>
<keyword evidence="14" id="KW-1185">Reference proteome</keyword>
<feature type="compositionally biased region" description="Basic and acidic residues" evidence="8">
    <location>
        <begin position="85"/>
        <end position="104"/>
    </location>
</feature>
<dbReference type="STRING" id="947166.A0A1D1VAA5"/>
<dbReference type="SMART" id="SM00490">
    <property type="entry name" value="HELICc"/>
    <property type="match status" value="1"/>
</dbReference>
<dbReference type="CDD" id="cd00590">
    <property type="entry name" value="RRM_SF"/>
    <property type="match status" value="1"/>
</dbReference>
<evidence type="ECO:0000259" key="9">
    <source>
        <dbReference type="PROSITE" id="PS50102"/>
    </source>
</evidence>
<evidence type="ECO:0000256" key="4">
    <source>
        <dbReference type="ARBA" id="ARBA00022806"/>
    </source>
</evidence>
<dbReference type="PROSITE" id="PS00039">
    <property type="entry name" value="DEAD_ATP_HELICASE"/>
    <property type="match status" value="1"/>
</dbReference>
<feature type="compositionally biased region" description="Gly residues" evidence="8">
    <location>
        <begin position="201"/>
        <end position="219"/>
    </location>
</feature>
<dbReference type="FunFam" id="3.40.50.300:FF:000008">
    <property type="entry name" value="ATP-dependent RNA helicase RhlB"/>
    <property type="match status" value="1"/>
</dbReference>
<reference evidence="13 14" key="1">
    <citation type="journal article" date="2016" name="Nat. Commun.">
        <title>Extremotolerant tardigrade genome and improved radiotolerance of human cultured cells by tardigrade-unique protein.</title>
        <authorList>
            <person name="Hashimoto T."/>
            <person name="Horikawa D.D."/>
            <person name="Saito Y."/>
            <person name="Kuwahara H."/>
            <person name="Kozuka-Hata H."/>
            <person name="Shin-I T."/>
            <person name="Minakuchi Y."/>
            <person name="Ohishi K."/>
            <person name="Motoyama A."/>
            <person name="Aizu T."/>
            <person name="Enomoto A."/>
            <person name="Kondo K."/>
            <person name="Tanaka S."/>
            <person name="Hara Y."/>
            <person name="Koshikawa S."/>
            <person name="Sagara H."/>
            <person name="Miura T."/>
            <person name="Yokobori S."/>
            <person name="Miyagawa K."/>
            <person name="Suzuki Y."/>
            <person name="Kubo T."/>
            <person name="Oyama M."/>
            <person name="Kohara Y."/>
            <person name="Fujiyama A."/>
            <person name="Arakawa K."/>
            <person name="Katayama T."/>
            <person name="Toyoda A."/>
            <person name="Kunieda T."/>
        </authorList>
    </citation>
    <scope>NUCLEOTIDE SEQUENCE [LARGE SCALE GENOMIC DNA]</scope>
    <source>
        <strain evidence="13 14">YOKOZUNA-1</strain>
    </source>
</reference>
<dbReference type="InterPro" id="IPR035979">
    <property type="entry name" value="RBD_domain_sf"/>
</dbReference>
<dbReference type="InterPro" id="IPR012677">
    <property type="entry name" value="Nucleotide-bd_a/b_plait_sf"/>
</dbReference>
<evidence type="ECO:0000256" key="5">
    <source>
        <dbReference type="ARBA" id="ARBA00022840"/>
    </source>
</evidence>
<dbReference type="AlphaFoldDB" id="A0A1D1VAA5"/>
<dbReference type="SUPFAM" id="SSF54928">
    <property type="entry name" value="RNA-binding domain, RBD"/>
    <property type="match status" value="1"/>
</dbReference>
<feature type="region of interest" description="Disordered" evidence="8">
    <location>
        <begin position="85"/>
        <end position="278"/>
    </location>
</feature>
<dbReference type="GO" id="GO:0003724">
    <property type="term" value="F:RNA helicase activity"/>
    <property type="evidence" value="ECO:0007669"/>
    <property type="project" value="UniProtKB-EC"/>
</dbReference>
<dbReference type="EC" id="3.6.4.13" evidence="1"/>
<dbReference type="GO" id="GO:0005524">
    <property type="term" value="F:ATP binding"/>
    <property type="evidence" value="ECO:0007669"/>
    <property type="project" value="UniProtKB-KW"/>
</dbReference>
<dbReference type="PROSITE" id="PS51192">
    <property type="entry name" value="HELICASE_ATP_BIND_1"/>
    <property type="match status" value="1"/>
</dbReference>
<dbReference type="Proteomes" id="UP000186922">
    <property type="component" value="Unassembled WGS sequence"/>
</dbReference>
<dbReference type="OrthoDB" id="196131at2759"/>
<dbReference type="SUPFAM" id="SSF52540">
    <property type="entry name" value="P-loop containing nucleoside triphosphate hydrolases"/>
    <property type="match status" value="1"/>
</dbReference>
<feature type="compositionally biased region" description="Low complexity" evidence="8">
    <location>
        <begin position="779"/>
        <end position="796"/>
    </location>
</feature>
<dbReference type="Pfam" id="PF00270">
    <property type="entry name" value="DEAD"/>
    <property type="match status" value="1"/>
</dbReference>
<feature type="compositionally biased region" description="Gly residues" evidence="8">
    <location>
        <begin position="105"/>
        <end position="133"/>
    </location>
</feature>
<dbReference type="PANTHER" id="PTHR47958">
    <property type="entry name" value="ATP-DEPENDENT RNA HELICASE DBP3"/>
    <property type="match status" value="1"/>
</dbReference>
<evidence type="ECO:0000259" key="11">
    <source>
        <dbReference type="PROSITE" id="PS51194"/>
    </source>
</evidence>
<protein>
    <recommendedName>
        <fullName evidence="1">RNA helicase</fullName>
        <ecNumber evidence="1">3.6.4.13</ecNumber>
    </recommendedName>
</protein>
<evidence type="ECO:0000313" key="14">
    <source>
        <dbReference type="Proteomes" id="UP000186922"/>
    </source>
</evidence>
<dbReference type="InterPro" id="IPR014001">
    <property type="entry name" value="Helicase_ATP-bd"/>
</dbReference>
<dbReference type="InterPro" id="IPR027417">
    <property type="entry name" value="P-loop_NTPase"/>
</dbReference>
<dbReference type="InterPro" id="IPR000629">
    <property type="entry name" value="RNA-helicase_DEAD-box_CS"/>
</dbReference>
<dbReference type="Gene3D" id="3.30.70.330">
    <property type="match status" value="1"/>
</dbReference>
<feature type="domain" description="RRM" evidence="9">
    <location>
        <begin position="13"/>
        <end position="90"/>
    </location>
</feature>
<sequence length="849" mass="89288">MDVDVADIPDDFGAMFVLGLPADEDQIRDIFAEVGTVTELKLLPQKDDKPTRAGVVTMASKAQALAAMETFKYKDLEQTGRRMKMSWDTRSLEKRQGGGGRREGGGGFGGFGGGVESSGFGGGSGSRFGGGGDQDGETATVGFGGGSSRFGGNGGSSSRFGASANYDGDSKPSGRFGGGGGRSRFGGGGNNEGGDSQPSGRFGGGGGYSRFGGGVGEDAGGQREEGGGGRFGGRGGNSDEAPRELRERRTGGGGDDAGGDGKQPATYVPPESGTRDARRAEHNTAGINFNRYANVPVEVNGDNIPKAISSYDTSSGLHPVILEAAAYMGYTTPTPIQKHCIPAILNKRDVMGCAQTGSGKTAGYLFPMISNLLHDGITGAEPSGRAQPQVLIVCPTRELALQVEKEASLYTETSGLKTFAVYGQTEMGFMKRRLYSGVNIIAATTGRLRMCLDNKYITLENLQYLVLDEADRMLDMGFSGDIEAIQICPSMPKDRVTLMFSATFPGEIQHMARRFMKDYIFMATGIVGGACGDVIQNVVQTGSRQDKKEALEELLRARAETNGGEVEKTLVFVETKEEADKIGLELGLNGISSTTIHGNRTQEQREMAIADFKSGRKAVLVATNVAARGLDIPNVKHVINWDLPRNADDMDEYVHRIGRTGRVGNKGLATTFYSSRNSAVAPKLVSIMEKSGHSPPEWLYQEAGMTKPEGDLPVRNGRTADFGARDVRPAADLRGRSPSPKPAGGASRFSGRAREEDDGSKVIPCRWDINEDSVVAAASSNGGAGDSAAVSECSSRFGGGSSRFGGGAKAEQSSGGGSRFGRGGGDAGASSEQLAETAGISRFGRRRFE</sequence>
<dbReference type="CDD" id="cd18787">
    <property type="entry name" value="SF2_C_DEAD"/>
    <property type="match status" value="1"/>
</dbReference>
<dbReference type="PROSITE" id="PS50102">
    <property type="entry name" value="RRM"/>
    <property type="match status" value="1"/>
</dbReference>
<dbReference type="InterPro" id="IPR011545">
    <property type="entry name" value="DEAD/DEAH_box_helicase_dom"/>
</dbReference>
<feature type="region of interest" description="Disordered" evidence="8">
    <location>
        <begin position="706"/>
        <end position="765"/>
    </location>
</feature>
<keyword evidence="5" id="KW-0067">ATP-binding</keyword>
<keyword evidence="4" id="KW-0347">Helicase</keyword>
<dbReference type="InterPro" id="IPR014014">
    <property type="entry name" value="RNA_helicase_DEAD_Q_motif"/>
</dbReference>
<dbReference type="SMART" id="SM00487">
    <property type="entry name" value="DEXDc"/>
    <property type="match status" value="1"/>
</dbReference>
<evidence type="ECO:0000256" key="6">
    <source>
        <dbReference type="PROSITE-ProRule" id="PRU00176"/>
    </source>
</evidence>